<dbReference type="VEuPathDB" id="FungiDB:ASPZODRAFT_20533"/>
<proteinExistence type="predicted"/>
<evidence type="ECO:0000313" key="3">
    <source>
        <dbReference type="EMBL" id="OJJ42416.1"/>
    </source>
</evidence>
<dbReference type="STRING" id="1073090.A0A1L9S5H1"/>
<feature type="compositionally biased region" description="Low complexity" evidence="1">
    <location>
        <begin position="106"/>
        <end position="150"/>
    </location>
</feature>
<dbReference type="GeneID" id="34614078"/>
<evidence type="ECO:0000256" key="1">
    <source>
        <dbReference type="SAM" id="MobiDB-lite"/>
    </source>
</evidence>
<keyword evidence="2" id="KW-1133">Transmembrane helix</keyword>
<feature type="region of interest" description="Disordered" evidence="1">
    <location>
        <begin position="104"/>
        <end position="150"/>
    </location>
</feature>
<keyword evidence="2" id="KW-0812">Transmembrane</keyword>
<dbReference type="OrthoDB" id="4508208at2759"/>
<name>A0A1L9S5H1_9EURO</name>
<evidence type="ECO:0000313" key="4">
    <source>
        <dbReference type="Proteomes" id="UP000184188"/>
    </source>
</evidence>
<evidence type="ECO:0008006" key="5">
    <source>
        <dbReference type="Google" id="ProtNLM"/>
    </source>
</evidence>
<keyword evidence="2" id="KW-0472">Membrane</keyword>
<evidence type="ECO:0000256" key="2">
    <source>
        <dbReference type="SAM" id="Phobius"/>
    </source>
</evidence>
<dbReference type="RefSeq" id="XP_022576926.1">
    <property type="nucleotide sequence ID" value="XM_022727614.1"/>
</dbReference>
<dbReference type="EMBL" id="KV878360">
    <property type="protein sequence ID" value="OJJ42416.1"/>
    <property type="molecule type" value="Genomic_DNA"/>
</dbReference>
<protein>
    <recommendedName>
        <fullName evidence="5">Apple domain-containing protein</fullName>
    </recommendedName>
</protein>
<dbReference type="Proteomes" id="UP000184188">
    <property type="component" value="Unassembled WGS sequence"/>
</dbReference>
<accession>A0A1L9S5H1</accession>
<keyword evidence="4" id="KW-1185">Reference proteome</keyword>
<gene>
    <name evidence="3" type="ORF">ASPZODRAFT_20533</name>
</gene>
<sequence>MSCPSMQGLEVVQPGLEPVPFPSWRHSWTRPTVLAELKGSSPRSRAREYSRQYDDALAKEGGGGGKVYRVGRRTFWLIIALAVVVVVVVGVGVGLGVGLTREKDSSAVSSSSTASSSSSSSTSTLSNTSTLPNTSTISNTASVSSSASSTSTSTSSAATATVSSVCPSANDTTVSPSLGTVTYRILCNHDFSGSGKETLASVVLSSFDDCLSLCNTMNYFQSRTDVGCTYNVEGTGGQTPGTCWCLGGSNKTIVINEGNDIAAPIDS</sequence>
<organism evidence="3 4">
    <name type="scientific">Penicilliopsis zonata CBS 506.65</name>
    <dbReference type="NCBI Taxonomy" id="1073090"/>
    <lineage>
        <taxon>Eukaryota</taxon>
        <taxon>Fungi</taxon>
        <taxon>Dikarya</taxon>
        <taxon>Ascomycota</taxon>
        <taxon>Pezizomycotina</taxon>
        <taxon>Eurotiomycetes</taxon>
        <taxon>Eurotiomycetidae</taxon>
        <taxon>Eurotiales</taxon>
        <taxon>Aspergillaceae</taxon>
        <taxon>Penicilliopsis</taxon>
    </lineage>
</organism>
<reference evidence="4" key="1">
    <citation type="journal article" date="2017" name="Genome Biol.">
        <title>Comparative genomics reveals high biological diversity and specific adaptations in the industrially and medically important fungal genus Aspergillus.</title>
        <authorList>
            <person name="de Vries R.P."/>
            <person name="Riley R."/>
            <person name="Wiebenga A."/>
            <person name="Aguilar-Osorio G."/>
            <person name="Amillis S."/>
            <person name="Uchima C.A."/>
            <person name="Anderluh G."/>
            <person name="Asadollahi M."/>
            <person name="Askin M."/>
            <person name="Barry K."/>
            <person name="Battaglia E."/>
            <person name="Bayram O."/>
            <person name="Benocci T."/>
            <person name="Braus-Stromeyer S.A."/>
            <person name="Caldana C."/>
            <person name="Canovas D."/>
            <person name="Cerqueira G.C."/>
            <person name="Chen F."/>
            <person name="Chen W."/>
            <person name="Choi C."/>
            <person name="Clum A."/>
            <person name="Dos Santos R.A."/>
            <person name="Damasio A.R."/>
            <person name="Diallinas G."/>
            <person name="Emri T."/>
            <person name="Fekete E."/>
            <person name="Flipphi M."/>
            <person name="Freyberg S."/>
            <person name="Gallo A."/>
            <person name="Gournas C."/>
            <person name="Habgood R."/>
            <person name="Hainaut M."/>
            <person name="Harispe M.L."/>
            <person name="Henrissat B."/>
            <person name="Hilden K.S."/>
            <person name="Hope R."/>
            <person name="Hossain A."/>
            <person name="Karabika E."/>
            <person name="Karaffa L."/>
            <person name="Karanyi Z."/>
            <person name="Krasevec N."/>
            <person name="Kuo A."/>
            <person name="Kusch H."/>
            <person name="LaButti K."/>
            <person name="Lagendijk E.L."/>
            <person name="Lapidus A."/>
            <person name="Levasseur A."/>
            <person name="Lindquist E."/>
            <person name="Lipzen A."/>
            <person name="Logrieco A.F."/>
            <person name="MacCabe A."/>
            <person name="Maekelae M.R."/>
            <person name="Malavazi I."/>
            <person name="Melin P."/>
            <person name="Meyer V."/>
            <person name="Mielnichuk N."/>
            <person name="Miskei M."/>
            <person name="Molnar A.P."/>
            <person name="Mule G."/>
            <person name="Ngan C.Y."/>
            <person name="Orejas M."/>
            <person name="Orosz E."/>
            <person name="Ouedraogo J.P."/>
            <person name="Overkamp K.M."/>
            <person name="Park H.-S."/>
            <person name="Perrone G."/>
            <person name="Piumi F."/>
            <person name="Punt P.J."/>
            <person name="Ram A.F."/>
            <person name="Ramon A."/>
            <person name="Rauscher S."/>
            <person name="Record E."/>
            <person name="Riano-Pachon D.M."/>
            <person name="Robert V."/>
            <person name="Roehrig J."/>
            <person name="Ruller R."/>
            <person name="Salamov A."/>
            <person name="Salih N.S."/>
            <person name="Samson R.A."/>
            <person name="Sandor E."/>
            <person name="Sanguinetti M."/>
            <person name="Schuetze T."/>
            <person name="Sepcic K."/>
            <person name="Shelest E."/>
            <person name="Sherlock G."/>
            <person name="Sophianopoulou V."/>
            <person name="Squina F.M."/>
            <person name="Sun H."/>
            <person name="Susca A."/>
            <person name="Todd R.B."/>
            <person name="Tsang A."/>
            <person name="Unkles S.E."/>
            <person name="van de Wiele N."/>
            <person name="van Rossen-Uffink D."/>
            <person name="Oliveira J.V."/>
            <person name="Vesth T.C."/>
            <person name="Visser J."/>
            <person name="Yu J.-H."/>
            <person name="Zhou M."/>
            <person name="Andersen M.R."/>
            <person name="Archer D.B."/>
            <person name="Baker S.E."/>
            <person name="Benoit I."/>
            <person name="Brakhage A.A."/>
            <person name="Braus G.H."/>
            <person name="Fischer R."/>
            <person name="Frisvad J.C."/>
            <person name="Goldman G.H."/>
            <person name="Houbraken J."/>
            <person name="Oakley B."/>
            <person name="Pocsi I."/>
            <person name="Scazzocchio C."/>
            <person name="Seiboth B."/>
            <person name="vanKuyk P.A."/>
            <person name="Wortman J."/>
            <person name="Dyer P.S."/>
            <person name="Grigoriev I.V."/>
        </authorList>
    </citation>
    <scope>NUCLEOTIDE SEQUENCE [LARGE SCALE GENOMIC DNA]</scope>
    <source>
        <strain evidence="4">CBS 506.65</strain>
    </source>
</reference>
<dbReference type="AlphaFoldDB" id="A0A1L9S5H1"/>
<feature type="transmembrane region" description="Helical" evidence="2">
    <location>
        <begin position="75"/>
        <end position="99"/>
    </location>
</feature>